<evidence type="ECO:0000256" key="1">
    <source>
        <dbReference type="SAM" id="MobiDB-lite"/>
    </source>
</evidence>
<accession>A0A1S0U9A0</accession>
<feature type="compositionally biased region" description="Polar residues" evidence="1">
    <location>
        <begin position="51"/>
        <end position="64"/>
    </location>
</feature>
<feature type="region of interest" description="Disordered" evidence="1">
    <location>
        <begin position="51"/>
        <end position="73"/>
    </location>
</feature>
<name>A0A1S0U9A0_LOALO</name>
<dbReference type="InParanoid" id="A0A1S0U9A0"/>
<feature type="region of interest" description="Disordered" evidence="1">
    <location>
        <begin position="1"/>
        <end position="31"/>
    </location>
</feature>
<gene>
    <name evidence="2" type="ORF">LOAG_01598</name>
</gene>
<feature type="compositionally biased region" description="Polar residues" evidence="1">
    <location>
        <begin position="99"/>
        <end position="113"/>
    </location>
</feature>
<sequence>MQRSRERSYQKQMGLKAAREKNERELNMKTKDITRKYKQYLQKKVKLQKNQMSSNFNLHSTPNSCFPDEGGVHEEGSFDRNVVLEHQMVELPESKEVNNESLQDNFDRNNSGSPIKETKQSSIRVKQYRETAGGVDESMKYARHE</sequence>
<reference evidence="2" key="1">
    <citation type="submission" date="2012-04" db="EMBL/GenBank/DDBJ databases">
        <title>The Genome Sequence of Loa loa.</title>
        <authorList>
            <consortium name="The Broad Institute Genome Sequencing Platform"/>
            <consortium name="Broad Institute Genome Sequencing Center for Infectious Disease"/>
            <person name="Nutman T.B."/>
            <person name="Fink D.L."/>
            <person name="Russ C."/>
            <person name="Young S."/>
            <person name="Zeng Q."/>
            <person name="Gargeya S."/>
            <person name="Alvarado L."/>
            <person name="Berlin A."/>
            <person name="Chapman S.B."/>
            <person name="Chen Z."/>
            <person name="Freedman E."/>
            <person name="Gellesch M."/>
            <person name="Goldberg J."/>
            <person name="Griggs A."/>
            <person name="Gujja S."/>
            <person name="Heilman E.R."/>
            <person name="Heiman D."/>
            <person name="Howarth C."/>
            <person name="Mehta T."/>
            <person name="Neiman D."/>
            <person name="Pearson M."/>
            <person name="Roberts A."/>
            <person name="Saif S."/>
            <person name="Shea T."/>
            <person name="Shenoy N."/>
            <person name="Sisk P."/>
            <person name="Stolte C."/>
            <person name="Sykes S."/>
            <person name="White J."/>
            <person name="Yandava C."/>
            <person name="Haas B."/>
            <person name="Henn M.R."/>
            <person name="Nusbaum C."/>
            <person name="Birren B."/>
        </authorList>
    </citation>
    <scope>NUCLEOTIDE SEQUENCE [LARGE SCALE GENOMIC DNA]</scope>
</reference>
<dbReference type="RefSeq" id="XP_003137185.1">
    <property type="nucleotide sequence ID" value="XM_003137137.1"/>
</dbReference>
<dbReference type="EMBL" id="JH712203">
    <property type="protein sequence ID" value="EFO26890.1"/>
    <property type="molecule type" value="Genomic_DNA"/>
</dbReference>
<feature type="compositionally biased region" description="Basic and acidic residues" evidence="1">
    <location>
        <begin position="17"/>
        <end position="31"/>
    </location>
</feature>
<dbReference type="CTD" id="9938974"/>
<dbReference type="GeneID" id="9938974"/>
<protein>
    <submittedName>
        <fullName evidence="2">Uncharacterized protein</fullName>
    </submittedName>
</protein>
<evidence type="ECO:0000313" key="2">
    <source>
        <dbReference type="EMBL" id="EFO26890.1"/>
    </source>
</evidence>
<dbReference type="KEGG" id="loa:LOAG_01598"/>
<feature type="region of interest" description="Disordered" evidence="1">
    <location>
        <begin position="93"/>
        <end position="145"/>
    </location>
</feature>
<organism evidence="2">
    <name type="scientific">Loa loa</name>
    <name type="common">Eye worm</name>
    <name type="synonym">Filaria loa</name>
    <dbReference type="NCBI Taxonomy" id="7209"/>
    <lineage>
        <taxon>Eukaryota</taxon>
        <taxon>Metazoa</taxon>
        <taxon>Ecdysozoa</taxon>
        <taxon>Nematoda</taxon>
        <taxon>Chromadorea</taxon>
        <taxon>Rhabditida</taxon>
        <taxon>Spirurina</taxon>
        <taxon>Spiruromorpha</taxon>
        <taxon>Filarioidea</taxon>
        <taxon>Onchocercidae</taxon>
        <taxon>Loa</taxon>
    </lineage>
</organism>
<proteinExistence type="predicted"/>
<dbReference type="AlphaFoldDB" id="A0A1S0U9A0"/>